<dbReference type="Gene3D" id="1.10.260.40">
    <property type="entry name" value="lambda repressor-like DNA-binding domains"/>
    <property type="match status" value="1"/>
</dbReference>
<evidence type="ECO:0000313" key="1">
    <source>
        <dbReference type="EMBL" id="CAB4144359.1"/>
    </source>
</evidence>
<reference evidence="1" key="1">
    <citation type="submission" date="2020-04" db="EMBL/GenBank/DDBJ databases">
        <authorList>
            <person name="Chiriac C."/>
            <person name="Salcher M."/>
            <person name="Ghai R."/>
            <person name="Kavagutti S V."/>
        </authorList>
    </citation>
    <scope>NUCLEOTIDE SEQUENCE</scope>
</reference>
<dbReference type="GO" id="GO:0003677">
    <property type="term" value="F:DNA binding"/>
    <property type="evidence" value="ECO:0007669"/>
    <property type="project" value="InterPro"/>
</dbReference>
<protein>
    <submittedName>
        <fullName evidence="1">Bacterial antitoxin YdaS</fullName>
    </submittedName>
</protein>
<dbReference type="Pfam" id="PF15943">
    <property type="entry name" value="YdaS_toxin"/>
    <property type="match status" value="1"/>
</dbReference>
<organism evidence="1">
    <name type="scientific">uncultured Caudovirales phage</name>
    <dbReference type="NCBI Taxonomy" id="2100421"/>
    <lineage>
        <taxon>Viruses</taxon>
        <taxon>Duplodnaviria</taxon>
        <taxon>Heunggongvirae</taxon>
        <taxon>Uroviricota</taxon>
        <taxon>Caudoviricetes</taxon>
        <taxon>Peduoviridae</taxon>
        <taxon>Maltschvirus</taxon>
        <taxon>Maltschvirus maltsch</taxon>
    </lineage>
</organism>
<name>A0A6J5MLD8_9CAUD</name>
<dbReference type="InterPro" id="IPR010982">
    <property type="entry name" value="Lambda_DNA-bd_dom_sf"/>
</dbReference>
<dbReference type="InterPro" id="IPR031856">
    <property type="entry name" value="YdaS_toxin-like"/>
</dbReference>
<sequence>MTDLNLLDQAVTAAGSISALARKLGIKPQVCNRWVKRGWVPPQQALKLELFYGIPAKDLVKPSLREMADLLAS</sequence>
<dbReference type="SUPFAM" id="SSF47413">
    <property type="entry name" value="lambda repressor-like DNA-binding domains"/>
    <property type="match status" value="1"/>
</dbReference>
<accession>A0A6J5MLD8</accession>
<proteinExistence type="predicted"/>
<gene>
    <name evidence="1" type="ORF">UFOVP468_25</name>
</gene>
<dbReference type="EMBL" id="LR796432">
    <property type="protein sequence ID" value="CAB4144359.1"/>
    <property type="molecule type" value="Genomic_DNA"/>
</dbReference>